<name>A0A1H7UKD3_STRJI</name>
<keyword evidence="2 4" id="KW-0808">Transferase</keyword>
<dbReference type="EMBL" id="FOAZ01000016">
    <property type="protein sequence ID" value="SEL97512.1"/>
    <property type="molecule type" value="Genomic_DNA"/>
</dbReference>
<keyword evidence="5" id="KW-1185">Reference proteome</keyword>
<dbReference type="PANTHER" id="PTHR43861">
    <property type="entry name" value="TRANS-ACONITATE 2-METHYLTRANSFERASE-RELATED"/>
    <property type="match status" value="1"/>
</dbReference>
<dbReference type="GO" id="GO:0008168">
    <property type="term" value="F:methyltransferase activity"/>
    <property type="evidence" value="ECO:0007669"/>
    <property type="project" value="UniProtKB-KW"/>
</dbReference>
<dbReference type="PANTHER" id="PTHR43861:SF1">
    <property type="entry name" value="TRANS-ACONITATE 2-METHYLTRANSFERASE"/>
    <property type="match status" value="1"/>
</dbReference>
<dbReference type="OrthoDB" id="7062303at2"/>
<organism evidence="4 5">
    <name type="scientific">Streptacidiphilus jiangxiensis</name>
    <dbReference type="NCBI Taxonomy" id="235985"/>
    <lineage>
        <taxon>Bacteria</taxon>
        <taxon>Bacillati</taxon>
        <taxon>Actinomycetota</taxon>
        <taxon>Actinomycetes</taxon>
        <taxon>Kitasatosporales</taxon>
        <taxon>Streptomycetaceae</taxon>
        <taxon>Streptacidiphilus</taxon>
    </lineage>
</organism>
<dbReference type="GO" id="GO:0017000">
    <property type="term" value="P:antibiotic biosynthetic process"/>
    <property type="evidence" value="ECO:0007669"/>
    <property type="project" value="UniProtKB-ARBA"/>
</dbReference>
<dbReference type="Gene3D" id="3.40.50.150">
    <property type="entry name" value="Vaccinia Virus protein VP39"/>
    <property type="match status" value="1"/>
</dbReference>
<gene>
    <name evidence="4" type="ORF">SAMN05414137_11619</name>
</gene>
<dbReference type="Pfam" id="PF13649">
    <property type="entry name" value="Methyltransf_25"/>
    <property type="match status" value="1"/>
</dbReference>
<dbReference type="InterPro" id="IPR029063">
    <property type="entry name" value="SAM-dependent_MTases_sf"/>
</dbReference>
<sequence>MKPMEPLQPMNALQPLQDLAVYDDADFYDQEFAGRTHDIPYFLDEAVRADGPVLEVACGTGRITLPIARAGVEVTGLDVMPSMLARARRRAEDERLTVQWLEQDCRAIRTDQRFALVFSATNAMQHLHDVDSVLAFLTSARDVLRPGGTLILDVFNPNPAKLSRLPDEPYHHKSVVDRDGRRLDVRAATGYDAATQVLHFTLDYLRDGSCVRTKKVSMRCFFPQELSALCRLAGLEVVQRYGDYDRSPFTSGSPKQLLLCRARDAVRVSQG</sequence>
<protein>
    <submittedName>
        <fullName evidence="4">Methyltransferase domain-containing protein</fullName>
    </submittedName>
</protein>
<dbReference type="CDD" id="cd02440">
    <property type="entry name" value="AdoMet_MTases"/>
    <property type="match status" value="1"/>
</dbReference>
<evidence type="ECO:0000256" key="1">
    <source>
        <dbReference type="ARBA" id="ARBA00022603"/>
    </source>
</evidence>
<feature type="domain" description="Methyltransferase" evidence="3">
    <location>
        <begin position="53"/>
        <end position="148"/>
    </location>
</feature>
<dbReference type="GO" id="GO:0032259">
    <property type="term" value="P:methylation"/>
    <property type="evidence" value="ECO:0007669"/>
    <property type="project" value="UniProtKB-KW"/>
</dbReference>
<dbReference type="STRING" id="235985.SAMN05414137_11619"/>
<evidence type="ECO:0000259" key="3">
    <source>
        <dbReference type="Pfam" id="PF13649"/>
    </source>
</evidence>
<accession>A0A1H7UKD3</accession>
<keyword evidence="1 4" id="KW-0489">Methyltransferase</keyword>
<dbReference type="AlphaFoldDB" id="A0A1H7UKD3"/>
<dbReference type="SUPFAM" id="SSF53335">
    <property type="entry name" value="S-adenosyl-L-methionine-dependent methyltransferases"/>
    <property type="match status" value="1"/>
</dbReference>
<reference evidence="5" key="1">
    <citation type="submission" date="2016-10" db="EMBL/GenBank/DDBJ databases">
        <authorList>
            <person name="Varghese N."/>
        </authorList>
    </citation>
    <scope>NUCLEOTIDE SEQUENCE [LARGE SCALE GENOMIC DNA]</scope>
    <source>
        <strain evidence="5">DSM 45096 / BCRC 16803 / CGMCC 4.1857 / CIP 109030 / JCM 12277 / KCTC 19219 / NBRC 100920 / 33214</strain>
    </source>
</reference>
<evidence type="ECO:0000256" key="2">
    <source>
        <dbReference type="ARBA" id="ARBA00022679"/>
    </source>
</evidence>
<dbReference type="Proteomes" id="UP000183015">
    <property type="component" value="Unassembled WGS sequence"/>
</dbReference>
<dbReference type="eggNOG" id="COG0500">
    <property type="taxonomic scope" value="Bacteria"/>
</dbReference>
<evidence type="ECO:0000313" key="5">
    <source>
        <dbReference type="Proteomes" id="UP000183015"/>
    </source>
</evidence>
<dbReference type="InterPro" id="IPR041698">
    <property type="entry name" value="Methyltransf_25"/>
</dbReference>
<proteinExistence type="predicted"/>
<evidence type="ECO:0000313" key="4">
    <source>
        <dbReference type="EMBL" id="SEL97512.1"/>
    </source>
</evidence>